<feature type="transmembrane region" description="Helical" evidence="1">
    <location>
        <begin position="40"/>
        <end position="57"/>
    </location>
</feature>
<keyword evidence="1" id="KW-1133">Transmembrane helix</keyword>
<evidence type="ECO:0000313" key="3">
    <source>
        <dbReference type="Proteomes" id="UP000294678"/>
    </source>
</evidence>
<dbReference type="AlphaFoldDB" id="A0AA46I5F6"/>
<feature type="transmembrane region" description="Helical" evidence="1">
    <location>
        <begin position="87"/>
        <end position="105"/>
    </location>
</feature>
<keyword evidence="1" id="KW-0472">Membrane</keyword>
<proteinExistence type="predicted"/>
<accession>A0AA46I5F6</accession>
<comment type="caution">
    <text evidence="2">The sequence shown here is derived from an EMBL/GenBank/DDBJ whole genome shotgun (WGS) entry which is preliminary data.</text>
</comment>
<keyword evidence="3" id="KW-1185">Reference proteome</keyword>
<protein>
    <submittedName>
        <fullName evidence="2">Uncharacterized protein</fullName>
    </submittedName>
</protein>
<organism evidence="2 3">
    <name type="scientific">Hypnocyclicus thermotrophus</name>
    <dbReference type="NCBI Taxonomy" id="1627895"/>
    <lineage>
        <taxon>Bacteria</taxon>
        <taxon>Fusobacteriati</taxon>
        <taxon>Fusobacteriota</taxon>
        <taxon>Fusobacteriia</taxon>
        <taxon>Fusobacteriales</taxon>
        <taxon>Fusobacteriaceae</taxon>
        <taxon>Hypnocyclicus</taxon>
    </lineage>
</organism>
<evidence type="ECO:0000256" key="1">
    <source>
        <dbReference type="SAM" id="Phobius"/>
    </source>
</evidence>
<name>A0AA46I5F6_9FUSO</name>
<dbReference type="Proteomes" id="UP000294678">
    <property type="component" value="Unassembled WGS sequence"/>
</dbReference>
<sequence>MNLIIIIFLVFLETSVYVDFPYNAVALSYAGYIIFTKEYFSLPYLFIIGFVVGLSGYHVERPIVFFLFLFIILRIFYKFILFQGINIFIITLIEVILYLLYINFFEYSLLNLYSFVKEFLFVYVMNYIFYKLEFEKS</sequence>
<dbReference type="EMBL" id="SOBG01000005">
    <property type="protein sequence ID" value="TDT69765.1"/>
    <property type="molecule type" value="Genomic_DNA"/>
</dbReference>
<dbReference type="RefSeq" id="WP_134113177.1">
    <property type="nucleotide sequence ID" value="NZ_SOBG01000005.1"/>
</dbReference>
<gene>
    <name evidence="2" type="ORF">EV215_1300</name>
</gene>
<feature type="transmembrane region" description="Helical" evidence="1">
    <location>
        <begin position="112"/>
        <end position="130"/>
    </location>
</feature>
<evidence type="ECO:0000313" key="2">
    <source>
        <dbReference type="EMBL" id="TDT69765.1"/>
    </source>
</evidence>
<reference evidence="2 3" key="1">
    <citation type="submission" date="2019-03" db="EMBL/GenBank/DDBJ databases">
        <title>Genomic Encyclopedia of Type Strains, Phase IV (KMG-IV): sequencing the most valuable type-strain genomes for metagenomic binning, comparative biology and taxonomic classification.</title>
        <authorList>
            <person name="Goeker M."/>
        </authorList>
    </citation>
    <scope>NUCLEOTIDE SEQUENCE [LARGE SCALE GENOMIC DNA]</scope>
    <source>
        <strain evidence="2 3">DSM 100055</strain>
    </source>
</reference>
<keyword evidence="1" id="KW-0812">Transmembrane</keyword>